<dbReference type="STRING" id="573321.SAMN04488505_11191"/>
<dbReference type="Gene3D" id="3.30.310.280">
    <property type="match status" value="1"/>
</dbReference>
<feature type="domain" description="Aerobactin siderophore biosynthesis IucA/IucC-like C-terminal" evidence="3">
    <location>
        <begin position="418"/>
        <end position="575"/>
    </location>
</feature>
<keyword evidence="5" id="KW-1185">Reference proteome</keyword>
<gene>
    <name evidence="4" type="ORF">SAMN04488505_11191</name>
</gene>
<dbReference type="PANTHER" id="PTHR34384:SF6">
    <property type="entry name" value="STAPHYLOFERRIN B SYNTHASE"/>
    <property type="match status" value="1"/>
</dbReference>
<dbReference type="InterPro" id="IPR037455">
    <property type="entry name" value="LucA/IucC-like"/>
</dbReference>
<evidence type="ECO:0000313" key="4">
    <source>
        <dbReference type="EMBL" id="SEN56710.1"/>
    </source>
</evidence>
<dbReference type="Gene3D" id="1.10.510.40">
    <property type="match status" value="1"/>
</dbReference>
<accession>A0A1H8HKL6</accession>
<dbReference type="Proteomes" id="UP000198984">
    <property type="component" value="Unassembled WGS sequence"/>
</dbReference>
<proteinExistence type="predicted"/>
<organism evidence="4 5">
    <name type="scientific">Chitinophaga rupis</name>
    <dbReference type="NCBI Taxonomy" id="573321"/>
    <lineage>
        <taxon>Bacteria</taxon>
        <taxon>Pseudomonadati</taxon>
        <taxon>Bacteroidota</taxon>
        <taxon>Chitinophagia</taxon>
        <taxon>Chitinophagales</taxon>
        <taxon>Chitinophagaceae</taxon>
        <taxon>Chitinophaga</taxon>
    </lineage>
</organism>
<dbReference type="Gene3D" id="6.10.250.3370">
    <property type="match status" value="1"/>
</dbReference>
<protein>
    <submittedName>
        <fullName evidence="4">Siderophore synthetase component</fullName>
    </submittedName>
</protein>
<dbReference type="Pfam" id="PF06276">
    <property type="entry name" value="FhuF"/>
    <property type="match status" value="1"/>
</dbReference>
<dbReference type="AlphaFoldDB" id="A0A1H8HKL6"/>
<evidence type="ECO:0000259" key="2">
    <source>
        <dbReference type="Pfam" id="PF04183"/>
    </source>
</evidence>
<dbReference type="InterPro" id="IPR022770">
    <property type="entry name" value="IucA/IucC-like_C"/>
</dbReference>
<dbReference type="PANTHER" id="PTHR34384">
    <property type="entry name" value="L-2,3-DIAMINOPROPANOATE--CITRATE LIGASE"/>
    <property type="match status" value="1"/>
</dbReference>
<feature type="domain" description="Aerobactin siderophore biosynthesis IucA/IucC N-terminal" evidence="2">
    <location>
        <begin position="148"/>
        <end position="396"/>
    </location>
</feature>
<evidence type="ECO:0000259" key="3">
    <source>
        <dbReference type="Pfam" id="PF06276"/>
    </source>
</evidence>
<dbReference type="RefSeq" id="WP_089920160.1">
    <property type="nucleotide sequence ID" value="NZ_FOBB01000011.1"/>
</dbReference>
<comment type="pathway">
    <text evidence="1">Siderophore biosynthesis.</text>
</comment>
<dbReference type="GO" id="GO:0019290">
    <property type="term" value="P:siderophore biosynthetic process"/>
    <property type="evidence" value="ECO:0007669"/>
    <property type="project" value="InterPro"/>
</dbReference>
<dbReference type="GO" id="GO:0016881">
    <property type="term" value="F:acid-amino acid ligase activity"/>
    <property type="evidence" value="ECO:0007669"/>
    <property type="project" value="UniProtKB-ARBA"/>
</dbReference>
<dbReference type="Pfam" id="PF04183">
    <property type="entry name" value="IucA_IucC"/>
    <property type="match status" value="1"/>
</dbReference>
<dbReference type="InterPro" id="IPR007310">
    <property type="entry name" value="Aerobactin_biosyn_IucA/IucC_N"/>
</dbReference>
<evidence type="ECO:0000256" key="1">
    <source>
        <dbReference type="ARBA" id="ARBA00004924"/>
    </source>
</evidence>
<name>A0A1H8HKL6_9BACT</name>
<sequence>MSYSIDPREAVAHLQPAVWEKVNRLHIRKMIAEFAHEQIITPAFEYAKEGWNYYTLSAESIKVVYHFRAKILQLRHWYIDTPSIKKLIDGVYAPLDALAFIVEFNEQMNMDPALLPVYMEEVSATLYGSAYIHTQEGPSAAYLATAGYQEIEHAMTGHPRFVANNGRIGFDATDYRSFAPEAATPFSLIWLAGRRDCTEFTSIAPLTYEQVQQQELGAKKVAAFNAILTGKALDPAQYIFMPVHPWQWFNKLAGIFAPDIAAHKLVYLGYGDDQYLPQQSIRTFFNVDQPQKYYVKTALSILNMGYVRGLSPYFMRTTPVINEWVHTLVEGDAYLQETGFCTLREIATTGYSNHIYEQATKTDSPYKKMLAALWRESPMPKVQPGQRLMTMAALLHVDVNGNALLPELIRSSGRDTDAWLRQYFYCYMSPLLHCFYKYDMVFMPHGENLILVLENNVPVRAIMKDIGEEVSVMNADTVLPEAAKRLLVPVAEEARTLPIFTQVFDSIFRFISAILVEHADYPETRFWELVAETILQYQQAHPELAAKFKRDDLFVPQFNPDALNKMQISNNRQLRNRANPFEVHSVGSLQNPVAAFKTKLRPQLEIV</sequence>
<evidence type="ECO:0000313" key="5">
    <source>
        <dbReference type="Proteomes" id="UP000198984"/>
    </source>
</evidence>
<reference evidence="4 5" key="1">
    <citation type="submission" date="2016-10" db="EMBL/GenBank/DDBJ databases">
        <authorList>
            <person name="de Groot N.N."/>
        </authorList>
    </citation>
    <scope>NUCLEOTIDE SEQUENCE [LARGE SCALE GENOMIC DNA]</scope>
    <source>
        <strain evidence="4 5">DSM 21039</strain>
    </source>
</reference>
<dbReference type="OrthoDB" id="495728at2"/>
<dbReference type="EMBL" id="FOBB01000011">
    <property type="protein sequence ID" value="SEN56710.1"/>
    <property type="molecule type" value="Genomic_DNA"/>
</dbReference>